<evidence type="ECO:0000256" key="1">
    <source>
        <dbReference type="SAM" id="MobiDB-lite"/>
    </source>
</evidence>
<feature type="compositionally biased region" description="Polar residues" evidence="1">
    <location>
        <begin position="133"/>
        <end position="147"/>
    </location>
</feature>
<feature type="region of interest" description="Disordered" evidence="1">
    <location>
        <begin position="55"/>
        <end position="98"/>
    </location>
</feature>
<evidence type="ECO:0000313" key="2">
    <source>
        <dbReference type="EMBL" id="CAL8099411.1"/>
    </source>
</evidence>
<comment type="caution">
    <text evidence="2">The sequence shown here is derived from an EMBL/GenBank/DDBJ whole genome shotgun (WGS) entry which is preliminary data.</text>
</comment>
<accession>A0ABP1QEI4</accession>
<reference evidence="2 3" key="1">
    <citation type="submission" date="2024-08" db="EMBL/GenBank/DDBJ databases">
        <authorList>
            <person name="Cucini C."/>
            <person name="Frati F."/>
        </authorList>
    </citation>
    <scope>NUCLEOTIDE SEQUENCE [LARGE SCALE GENOMIC DNA]</scope>
</reference>
<feature type="compositionally biased region" description="Low complexity" evidence="1">
    <location>
        <begin position="188"/>
        <end position="211"/>
    </location>
</feature>
<feature type="compositionally biased region" description="Low complexity" evidence="1">
    <location>
        <begin position="73"/>
        <end position="88"/>
    </location>
</feature>
<feature type="compositionally biased region" description="Low complexity" evidence="1">
    <location>
        <begin position="225"/>
        <end position="235"/>
    </location>
</feature>
<feature type="compositionally biased region" description="Basic residues" evidence="1">
    <location>
        <begin position="313"/>
        <end position="327"/>
    </location>
</feature>
<feature type="region of interest" description="Disordered" evidence="1">
    <location>
        <begin position="303"/>
        <end position="376"/>
    </location>
</feature>
<evidence type="ECO:0000313" key="3">
    <source>
        <dbReference type="Proteomes" id="UP001642540"/>
    </source>
</evidence>
<sequence>MSAADNLGNLFVALLAGIPLLIFILFACCACLEASISAARRTYKPHMPTRVRFAEDTEDDSNSRQRNPLLFLTTTSRSATRSSISANSGGSGPGRLEGSGLMAHSSYIQRFPNYRYSTVASSSGRSTPPPILSNKSRTELGSGSIKSPASPLIETQKLLDKDHHRSTPPIWTPAPGSPYTPPGKAVRQDTAGTGTSSDTQQSQVSQKSSPTHISNVLKYFDGSRRSSTPTPTMTSNFHMRPKSPFESCGPHVDPQQRRYSTPSSPTMYAYQQRPQSPSNYSSMSYLPEVRTYLHFMEDDFSNRQRSHSFSGRSARRSLRRKGQHPRVPRSPSPFALERTMVEDTGSNISSPSSFGTTYLTPPGSTDQGSFKSPESVTPDWLLNADVPPTHLDVEEAINTYKQQLSRSSSIRTAFV</sequence>
<dbReference type="Proteomes" id="UP001642540">
    <property type="component" value="Unassembled WGS sequence"/>
</dbReference>
<gene>
    <name evidence="2" type="ORF">ODALV1_LOCUS10231</name>
</gene>
<proteinExistence type="predicted"/>
<feature type="compositionally biased region" description="Polar residues" evidence="1">
    <location>
        <begin position="257"/>
        <end position="266"/>
    </location>
</feature>
<keyword evidence="3" id="KW-1185">Reference proteome</keyword>
<organism evidence="2 3">
    <name type="scientific">Orchesella dallaii</name>
    <dbReference type="NCBI Taxonomy" id="48710"/>
    <lineage>
        <taxon>Eukaryota</taxon>
        <taxon>Metazoa</taxon>
        <taxon>Ecdysozoa</taxon>
        <taxon>Arthropoda</taxon>
        <taxon>Hexapoda</taxon>
        <taxon>Collembola</taxon>
        <taxon>Entomobryomorpha</taxon>
        <taxon>Entomobryoidea</taxon>
        <taxon>Orchesellidae</taxon>
        <taxon>Orchesellinae</taxon>
        <taxon>Orchesella</taxon>
    </lineage>
</organism>
<feature type="compositionally biased region" description="Polar residues" evidence="1">
    <location>
        <begin position="344"/>
        <end position="375"/>
    </location>
</feature>
<dbReference type="EMBL" id="CAXLJM020000031">
    <property type="protein sequence ID" value="CAL8099411.1"/>
    <property type="molecule type" value="Genomic_DNA"/>
</dbReference>
<feature type="region of interest" description="Disordered" evidence="1">
    <location>
        <begin position="118"/>
        <end position="280"/>
    </location>
</feature>
<protein>
    <submittedName>
        <fullName evidence="2">Uncharacterized protein</fullName>
    </submittedName>
</protein>
<feature type="compositionally biased region" description="Pro residues" evidence="1">
    <location>
        <begin position="170"/>
        <end position="181"/>
    </location>
</feature>
<name>A0ABP1QEI4_9HEXA</name>